<proteinExistence type="predicted"/>
<sequence>MVKKWNNSQVQFPSYLGFNYDSEKFVWQFSQSNQSWSWKINEQMVDKINAAGGYVRELEGEMGDKGKPFKTNGWTQNHFRTELMGLEILIPDNTEIDEQLEINIDLCATKPIALTILIHLGENSHLNFKNKIHFNGKFSNLSLCVNGALATGSGLDYTLVEDSPNLVKQTLIGDIQCQRDAHCNLNLFPEVHGDLLGDLRIYLAKTGSGGEINFGCYGQPNDWVGVQGMIEHDAPDTFSRINMRSVLYKNSKVNFTSIGKINHGAHGANADQESRIMTIEEAKGSVNPALIIDENDVKAGHAASVSQYDEDELYYLLSRGLSTVVAKQILIDNFMNPILKKMN</sequence>
<dbReference type="InterPro" id="IPR037284">
    <property type="entry name" value="SUF_FeS_clus_asmbl_SufBD_sf"/>
</dbReference>
<reference evidence="2 3" key="1">
    <citation type="journal article" date="2015" name="Genome Announc.">
        <title>Expanding the biotechnology potential of lactobacilli through comparative genomics of 213 strains and associated genera.</title>
        <authorList>
            <person name="Sun Z."/>
            <person name="Harris H.M."/>
            <person name="McCann A."/>
            <person name="Guo C."/>
            <person name="Argimon S."/>
            <person name="Zhang W."/>
            <person name="Yang X."/>
            <person name="Jeffery I.B."/>
            <person name="Cooney J.C."/>
            <person name="Kagawa T.F."/>
            <person name="Liu W."/>
            <person name="Song Y."/>
            <person name="Salvetti E."/>
            <person name="Wrobel A."/>
            <person name="Rasinkangas P."/>
            <person name="Parkhill J."/>
            <person name="Rea M.C."/>
            <person name="O'Sullivan O."/>
            <person name="Ritari J."/>
            <person name="Douillard F.P."/>
            <person name="Paul Ross R."/>
            <person name="Yang R."/>
            <person name="Briner A.E."/>
            <person name="Felis G.E."/>
            <person name="de Vos W.M."/>
            <person name="Barrangou R."/>
            <person name="Klaenhammer T.R."/>
            <person name="Caufield P.W."/>
            <person name="Cui Y."/>
            <person name="Zhang H."/>
            <person name="O'Toole P.W."/>
        </authorList>
    </citation>
    <scope>NUCLEOTIDE SEQUENCE [LARGE SCALE GENOMIC DNA]</scope>
    <source>
        <strain evidence="2 3">DSM 18001</strain>
    </source>
</reference>
<keyword evidence="3" id="KW-1185">Reference proteome</keyword>
<dbReference type="EMBL" id="JQBX01000003">
    <property type="protein sequence ID" value="KRN94766.1"/>
    <property type="molecule type" value="Genomic_DNA"/>
</dbReference>
<dbReference type="InterPro" id="IPR055346">
    <property type="entry name" value="Fe-S_cluster_assembly_SufBD"/>
</dbReference>
<dbReference type="InterPro" id="IPR000825">
    <property type="entry name" value="SUF_FeS_clus_asmbl_SufBD_core"/>
</dbReference>
<dbReference type="PATRIC" id="fig|331679.3.peg.1054"/>
<feature type="domain" description="SUF system FeS cluster assembly SufBD core" evidence="1">
    <location>
        <begin position="115"/>
        <end position="334"/>
    </location>
</feature>
<dbReference type="PANTHER" id="PTHR43575">
    <property type="entry name" value="PROTEIN ABCI7, CHLOROPLASTIC"/>
    <property type="match status" value="1"/>
</dbReference>
<evidence type="ECO:0000313" key="3">
    <source>
        <dbReference type="Proteomes" id="UP000051859"/>
    </source>
</evidence>
<name>A0A0R2KZG2_9LACO</name>
<dbReference type="RefSeq" id="WP_057801688.1">
    <property type="nucleotide sequence ID" value="NZ_JQBX01000003.1"/>
</dbReference>
<gene>
    <name evidence="2" type="ORF">IV81_GL001043</name>
</gene>
<dbReference type="Proteomes" id="UP000051859">
    <property type="component" value="Unassembled WGS sequence"/>
</dbReference>
<dbReference type="SUPFAM" id="SSF101960">
    <property type="entry name" value="Stabilizer of iron transporter SufD"/>
    <property type="match status" value="1"/>
</dbReference>
<dbReference type="AlphaFoldDB" id="A0A0R2KZG2"/>
<comment type="caution">
    <text evidence="2">The sequence shown here is derived from an EMBL/GenBank/DDBJ whole genome shotgun (WGS) entry which is preliminary data.</text>
</comment>
<dbReference type="GO" id="GO:0016226">
    <property type="term" value="P:iron-sulfur cluster assembly"/>
    <property type="evidence" value="ECO:0007669"/>
    <property type="project" value="InterPro"/>
</dbReference>
<dbReference type="PANTHER" id="PTHR43575:SF1">
    <property type="entry name" value="PROTEIN ABCI7, CHLOROPLASTIC"/>
    <property type="match status" value="1"/>
</dbReference>
<dbReference type="Pfam" id="PF01458">
    <property type="entry name" value="SUFBD_core"/>
    <property type="match status" value="1"/>
</dbReference>
<protein>
    <submittedName>
        <fullName evidence="2">FeS assembly protein SufD</fullName>
    </submittedName>
</protein>
<accession>A0A0R2KZG2</accession>
<organism evidence="2 3">
    <name type="scientific">Pediococcus stilesii</name>
    <dbReference type="NCBI Taxonomy" id="331679"/>
    <lineage>
        <taxon>Bacteria</taxon>
        <taxon>Bacillati</taxon>
        <taxon>Bacillota</taxon>
        <taxon>Bacilli</taxon>
        <taxon>Lactobacillales</taxon>
        <taxon>Lactobacillaceae</taxon>
        <taxon>Pediococcus</taxon>
    </lineage>
</organism>
<dbReference type="STRING" id="331679.IV81_GL001043"/>
<evidence type="ECO:0000259" key="1">
    <source>
        <dbReference type="Pfam" id="PF01458"/>
    </source>
</evidence>
<evidence type="ECO:0000313" key="2">
    <source>
        <dbReference type="EMBL" id="KRN94766.1"/>
    </source>
</evidence>